<dbReference type="InterPro" id="IPR038109">
    <property type="entry name" value="DNA_bind_recomb_sf"/>
</dbReference>
<reference evidence="4 5" key="1">
    <citation type="submission" date="2013-02" db="EMBL/GenBank/DDBJ databases">
        <authorList>
            <person name="Fiebig A."/>
            <person name="Goeker M."/>
            <person name="Klenk H.-P.P."/>
        </authorList>
    </citation>
    <scope>NUCLEOTIDE SEQUENCE [LARGE SCALE GENOMIC DNA]</scope>
    <source>
        <strain evidence="4 5">DSM 19309</strain>
    </source>
</reference>
<dbReference type="SUPFAM" id="SSF53041">
    <property type="entry name" value="Resolvase-like"/>
    <property type="match status" value="1"/>
</dbReference>
<dbReference type="RefSeq" id="WP_037277580.1">
    <property type="nucleotide sequence ID" value="NZ_KK088522.1"/>
</dbReference>
<feature type="domain" description="Resolvase/invertase-type recombinase catalytic" evidence="2">
    <location>
        <begin position="14"/>
        <end position="166"/>
    </location>
</feature>
<evidence type="ECO:0000313" key="5">
    <source>
        <dbReference type="Proteomes" id="UP000019666"/>
    </source>
</evidence>
<feature type="region of interest" description="Disordered" evidence="1">
    <location>
        <begin position="309"/>
        <end position="366"/>
    </location>
</feature>
<accession>A0A017HMZ2</accession>
<dbReference type="Pfam" id="PF00239">
    <property type="entry name" value="Resolvase"/>
    <property type="match status" value="1"/>
</dbReference>
<gene>
    <name evidence="4" type="ORF">Rumeso_02639</name>
</gene>
<dbReference type="InterPro" id="IPR006119">
    <property type="entry name" value="Resolv_N"/>
</dbReference>
<keyword evidence="5" id="KW-1185">Reference proteome</keyword>
<dbReference type="PANTHER" id="PTHR30461:SF23">
    <property type="entry name" value="DNA RECOMBINASE-RELATED"/>
    <property type="match status" value="1"/>
</dbReference>
<dbReference type="InterPro" id="IPR050639">
    <property type="entry name" value="SSR_resolvase"/>
</dbReference>
<dbReference type="EMBL" id="AOSK01000065">
    <property type="protein sequence ID" value="EYD75857.1"/>
    <property type="molecule type" value="Genomic_DNA"/>
</dbReference>
<dbReference type="SUPFAM" id="SSF109709">
    <property type="entry name" value="KorB DNA-binding domain-like"/>
    <property type="match status" value="1"/>
</dbReference>
<protein>
    <submittedName>
        <fullName evidence="4">Site-specific recombinase, DNA invertase Pin-like protein</fullName>
    </submittedName>
</protein>
<dbReference type="OrthoDB" id="7277848at2"/>
<feature type="domain" description="Recombinase" evidence="3">
    <location>
        <begin position="174"/>
        <end position="292"/>
    </location>
</feature>
<feature type="compositionally biased region" description="Polar residues" evidence="1">
    <location>
        <begin position="334"/>
        <end position="347"/>
    </location>
</feature>
<dbReference type="GO" id="GO:0000150">
    <property type="term" value="F:DNA strand exchange activity"/>
    <property type="evidence" value="ECO:0007669"/>
    <property type="project" value="InterPro"/>
</dbReference>
<dbReference type="Proteomes" id="UP000019666">
    <property type="component" value="Unassembled WGS sequence"/>
</dbReference>
<dbReference type="AlphaFoldDB" id="A0A017HMZ2"/>
<dbReference type="PANTHER" id="PTHR30461">
    <property type="entry name" value="DNA-INVERTASE FROM LAMBDOID PROPHAGE"/>
    <property type="match status" value="1"/>
</dbReference>
<dbReference type="Gene3D" id="3.90.1750.20">
    <property type="entry name" value="Putative Large Serine Recombinase, Chain B, Domain 2"/>
    <property type="match status" value="1"/>
</dbReference>
<dbReference type="Gene3D" id="3.40.50.1390">
    <property type="entry name" value="Resolvase, N-terminal catalytic domain"/>
    <property type="match status" value="1"/>
</dbReference>
<evidence type="ECO:0000313" key="4">
    <source>
        <dbReference type="EMBL" id="EYD75857.1"/>
    </source>
</evidence>
<dbReference type="SMART" id="SM00857">
    <property type="entry name" value="Resolvase"/>
    <property type="match status" value="1"/>
</dbReference>
<comment type="caution">
    <text evidence="4">The sequence shown here is derived from an EMBL/GenBank/DDBJ whole genome shotgun (WGS) entry which is preliminary data.</text>
</comment>
<dbReference type="PROSITE" id="PS51736">
    <property type="entry name" value="RECOMBINASES_3"/>
    <property type="match status" value="1"/>
</dbReference>
<dbReference type="PROSITE" id="PS51737">
    <property type="entry name" value="RECOMBINASE_DNA_BIND"/>
    <property type="match status" value="1"/>
</dbReference>
<evidence type="ECO:0000259" key="2">
    <source>
        <dbReference type="PROSITE" id="PS51736"/>
    </source>
</evidence>
<dbReference type="Pfam" id="PF07508">
    <property type="entry name" value="Recombinase"/>
    <property type="match status" value="1"/>
</dbReference>
<dbReference type="InterPro" id="IPR036162">
    <property type="entry name" value="Resolvase-like_N_sf"/>
</dbReference>
<evidence type="ECO:0000256" key="1">
    <source>
        <dbReference type="SAM" id="MobiDB-lite"/>
    </source>
</evidence>
<organism evidence="4 5">
    <name type="scientific">Rubellimicrobium mesophilum DSM 19309</name>
    <dbReference type="NCBI Taxonomy" id="442562"/>
    <lineage>
        <taxon>Bacteria</taxon>
        <taxon>Pseudomonadati</taxon>
        <taxon>Pseudomonadota</taxon>
        <taxon>Alphaproteobacteria</taxon>
        <taxon>Rhodobacterales</taxon>
        <taxon>Roseobacteraceae</taxon>
        <taxon>Rubellimicrobium</taxon>
    </lineage>
</organism>
<name>A0A017HMZ2_9RHOB</name>
<dbReference type="HOGENOM" id="CLU_010686_18_15_5"/>
<evidence type="ECO:0000259" key="3">
    <source>
        <dbReference type="PROSITE" id="PS51737"/>
    </source>
</evidence>
<dbReference type="STRING" id="442562.Rumeso_02639"/>
<dbReference type="PATRIC" id="fig|442562.3.peg.2597"/>
<dbReference type="InterPro" id="IPR011109">
    <property type="entry name" value="DNA_bind_recombinase_dom"/>
</dbReference>
<sequence>MSARASGGSRPQVRCAIYTRKSSEEGLGQEFNSLDAQREACAAYVASQKHEGWKLAPEHYDDGGLSGGTLERPALQRLLADIDAGRVQMVVVYKIDRLTRSLADFAKLVERLETAGCSFVSVTQAFNTSSSMGRLTLNVLLSFAQFEREVTAERIRDKVAASKRKGMWMGGMLPLGYDRHPDPQLQQLVVNEPEAEQVRRLFRLYDELGCLGQVERAAAARGITSKPRVTRTGQKAGGLQLTRGQIHHLLTNITYRGLTKHKDEAYPGLHPAIVEQDLWDKVQARMQEASARPRGRRGRLAAEVVAAEQGNRAGAGREARRSDECADRAADGSWRTSQTATPSSTALPSPLTGKLRDDTGDRLTPTHSVKAGRRIRYYASHRLITGPADPSGWRLPAPTLEEAVAAMLAEHLARAAEGHALLAEPDAQGAVALRMAAAELAAGLREPSRRDDLLRRLVASGEIGPGRLALCLDSQALADALATSPEALSPAVLACEAPIEMRRRGVELKIVAGERAPAPDRTLLRTLAKAHAWAFAIRKGEPVIAIARRESRSESFIRSRAELAFLSPRIQEAILDGRQPVDLTLERIIRTPLPLDWSEQERVFGFAS</sequence>
<dbReference type="GO" id="GO:0003677">
    <property type="term" value="F:DNA binding"/>
    <property type="evidence" value="ECO:0007669"/>
    <property type="project" value="InterPro"/>
</dbReference>
<feature type="compositionally biased region" description="Basic and acidic residues" evidence="1">
    <location>
        <begin position="315"/>
        <end position="330"/>
    </location>
</feature>
<proteinExistence type="predicted"/>
<dbReference type="CDD" id="cd03768">
    <property type="entry name" value="SR_ResInv"/>
    <property type="match status" value="1"/>
</dbReference>